<protein>
    <submittedName>
        <fullName evidence="1">Uncharacterized protein</fullName>
    </submittedName>
</protein>
<reference evidence="1 2" key="1">
    <citation type="journal article" date="2021" name="Commun. Biol.">
        <title>The genome of Shorea leprosula (Dipterocarpaceae) highlights the ecological relevance of drought in aseasonal tropical rainforests.</title>
        <authorList>
            <person name="Ng K.K.S."/>
            <person name="Kobayashi M.J."/>
            <person name="Fawcett J.A."/>
            <person name="Hatakeyama M."/>
            <person name="Paape T."/>
            <person name="Ng C.H."/>
            <person name="Ang C.C."/>
            <person name="Tnah L.H."/>
            <person name="Lee C.T."/>
            <person name="Nishiyama T."/>
            <person name="Sese J."/>
            <person name="O'Brien M.J."/>
            <person name="Copetti D."/>
            <person name="Mohd Noor M.I."/>
            <person name="Ong R.C."/>
            <person name="Putra M."/>
            <person name="Sireger I.Z."/>
            <person name="Indrioko S."/>
            <person name="Kosugi Y."/>
            <person name="Izuno A."/>
            <person name="Isagi Y."/>
            <person name="Lee S.L."/>
            <person name="Shimizu K.K."/>
        </authorList>
    </citation>
    <scope>NUCLEOTIDE SEQUENCE [LARGE SCALE GENOMIC DNA]</scope>
    <source>
        <strain evidence="1">214</strain>
    </source>
</reference>
<dbReference type="AlphaFoldDB" id="A0AAV5HGP7"/>
<accession>A0AAV5HGP7</accession>
<proteinExistence type="predicted"/>
<evidence type="ECO:0000313" key="2">
    <source>
        <dbReference type="Proteomes" id="UP001054252"/>
    </source>
</evidence>
<sequence>MKREISAELASIPCFCPSKGTMSVRSSGQQRSIVLSGQRSRWSAIWAAALHPLEFLLHFFFLGI</sequence>
<keyword evidence="2" id="KW-1185">Reference proteome</keyword>
<evidence type="ECO:0000313" key="1">
    <source>
        <dbReference type="EMBL" id="GKU86010.1"/>
    </source>
</evidence>
<comment type="caution">
    <text evidence="1">The sequence shown here is derived from an EMBL/GenBank/DDBJ whole genome shotgun (WGS) entry which is preliminary data.</text>
</comment>
<organism evidence="1 2">
    <name type="scientific">Rubroshorea leprosula</name>
    <dbReference type="NCBI Taxonomy" id="152421"/>
    <lineage>
        <taxon>Eukaryota</taxon>
        <taxon>Viridiplantae</taxon>
        <taxon>Streptophyta</taxon>
        <taxon>Embryophyta</taxon>
        <taxon>Tracheophyta</taxon>
        <taxon>Spermatophyta</taxon>
        <taxon>Magnoliopsida</taxon>
        <taxon>eudicotyledons</taxon>
        <taxon>Gunneridae</taxon>
        <taxon>Pentapetalae</taxon>
        <taxon>rosids</taxon>
        <taxon>malvids</taxon>
        <taxon>Malvales</taxon>
        <taxon>Dipterocarpaceae</taxon>
        <taxon>Rubroshorea</taxon>
    </lineage>
</organism>
<dbReference type="Proteomes" id="UP001054252">
    <property type="component" value="Unassembled WGS sequence"/>
</dbReference>
<dbReference type="EMBL" id="BPVZ01000001">
    <property type="protein sequence ID" value="GKU86010.1"/>
    <property type="molecule type" value="Genomic_DNA"/>
</dbReference>
<gene>
    <name evidence="1" type="ORF">SLEP1_g599</name>
</gene>
<name>A0AAV5HGP7_9ROSI</name>